<keyword evidence="2" id="KW-1133">Transmembrane helix</keyword>
<feature type="transmembrane region" description="Helical" evidence="2">
    <location>
        <begin position="293"/>
        <end position="309"/>
    </location>
</feature>
<keyword evidence="2" id="KW-0812">Transmembrane</keyword>
<dbReference type="EMBL" id="CAXLJM020000024">
    <property type="protein sequence ID" value="CAL8091260.1"/>
    <property type="molecule type" value="Genomic_DNA"/>
</dbReference>
<evidence type="ECO:0000313" key="3">
    <source>
        <dbReference type="EMBL" id="CAL8091260.1"/>
    </source>
</evidence>
<reference evidence="3 4" key="1">
    <citation type="submission" date="2024-08" db="EMBL/GenBank/DDBJ databases">
        <authorList>
            <person name="Cucini C."/>
            <person name="Frati F."/>
        </authorList>
    </citation>
    <scope>NUCLEOTIDE SEQUENCE [LARGE SCALE GENOMIC DNA]</scope>
</reference>
<evidence type="ECO:0000256" key="2">
    <source>
        <dbReference type="SAM" id="Phobius"/>
    </source>
</evidence>
<keyword evidence="2" id="KW-0472">Membrane</keyword>
<proteinExistence type="predicted"/>
<accession>A0ABP1QD08</accession>
<dbReference type="Proteomes" id="UP001642540">
    <property type="component" value="Unassembled WGS sequence"/>
</dbReference>
<evidence type="ECO:0008006" key="5">
    <source>
        <dbReference type="Google" id="ProtNLM"/>
    </source>
</evidence>
<evidence type="ECO:0000256" key="1">
    <source>
        <dbReference type="SAM" id="Coils"/>
    </source>
</evidence>
<keyword evidence="4" id="KW-1185">Reference proteome</keyword>
<keyword evidence="1" id="KW-0175">Coiled coil</keyword>
<evidence type="ECO:0000313" key="4">
    <source>
        <dbReference type="Proteomes" id="UP001642540"/>
    </source>
</evidence>
<organism evidence="3 4">
    <name type="scientific">Orchesella dallaii</name>
    <dbReference type="NCBI Taxonomy" id="48710"/>
    <lineage>
        <taxon>Eukaryota</taxon>
        <taxon>Metazoa</taxon>
        <taxon>Ecdysozoa</taxon>
        <taxon>Arthropoda</taxon>
        <taxon>Hexapoda</taxon>
        <taxon>Collembola</taxon>
        <taxon>Entomobryomorpha</taxon>
        <taxon>Entomobryoidea</taxon>
        <taxon>Orchesellidae</taxon>
        <taxon>Orchesellinae</taxon>
        <taxon>Orchesella</taxon>
    </lineage>
</organism>
<comment type="caution">
    <text evidence="3">The sequence shown here is derived from an EMBL/GenBank/DDBJ whole genome shotgun (WGS) entry which is preliminary data.</text>
</comment>
<gene>
    <name evidence="3" type="ORF">ODALV1_LOCUS7884</name>
</gene>
<name>A0ABP1QD08_9HEXA</name>
<protein>
    <recommendedName>
        <fullName evidence="5">Phospholipid scramblase</fullName>
    </recommendedName>
</protein>
<feature type="coiled-coil region" evidence="1">
    <location>
        <begin position="3"/>
        <end position="30"/>
    </location>
</feature>
<sequence length="313" mass="35350">MMANITMNNLRNLEQNLITAENQILQNENRMRRSDTTIAVTNEEMQFRSGNRNPEEDVFKNEVESQRSRMIVEQALQGVPLCETKGFYLKYSGLTSCPSISITPSIMGSGSELFSGSPSSWWVIKGSSNLGCFCCFMPAYWNWQTITLRQEEREVLNFIYRPQFSNCFGTKEQIVDIYIPQRIERIGYIKYTRTVEDGAIIADCISKSVFLVNKLVDHPTLGIKITDSAGTTVSVTQGSRAVHLRGFTTWTDFETQYSPLATNMPASAKAVMAVGLMMWGLTYREKSARNRTAFFLACLLFGMILGVIIKSSY</sequence>